<feature type="transmembrane region" description="Helical" evidence="1">
    <location>
        <begin position="12"/>
        <end position="37"/>
    </location>
</feature>
<keyword evidence="1" id="KW-0472">Membrane</keyword>
<proteinExistence type="predicted"/>
<dbReference type="InterPro" id="IPR010364">
    <property type="entry name" value="Uncharacterised_IM_CreD"/>
</dbReference>
<dbReference type="NCBIfam" id="NF008712">
    <property type="entry name" value="PRK11715.1-1"/>
    <property type="match status" value="1"/>
</dbReference>
<evidence type="ECO:0000256" key="1">
    <source>
        <dbReference type="SAM" id="Phobius"/>
    </source>
</evidence>
<protein>
    <submittedName>
        <fullName evidence="2">Cell envelope integrity protein CreD</fullName>
    </submittedName>
</protein>
<sequence>MELSVRRQRSPGIKLLFAVLVAAALAVPLFMVYALVWDRQDQSRTARATITQGWGGAQIVTGPVLVVPYATNVTETEVIDGKRVDKVRRVTRELFISPKAQDVKATLDPERRQKSIYESVIYRAEISGKAQFVLPTDDLSRLDIAAGSLMMDRAELHFGVSDPRGMQSASKVVANGKPLSARPGGGLESTGRSGFFAPVAWDGTDTLAVDWSYDLRGSENLSLIPRGGDTRWHVTSTWPHPSFSGSFLPSQSKVGEDGFTAEFSIPDLALGQGLVTAQDFAPPNVVTGPAPYVEVAQMDRGGPGGPSMVASVAMVEPVDLYSRIDRSVKYGFLIIGFTFLAFLMFDIVAGASVSGPEYVLTGAGLVLFFVLLLAFSEVVGFAAAYAVASIAIIGLVTAYSAAVLKSWGRARVIGALLVALYALLFVLLSLEAWSLLIGSVLLFLALAGVMYATRNVDWQGMGRGGEAPAA</sequence>
<feature type="transmembrane region" description="Helical" evidence="1">
    <location>
        <begin position="382"/>
        <end position="404"/>
    </location>
</feature>
<keyword evidence="3" id="KW-1185">Reference proteome</keyword>
<feature type="transmembrane region" description="Helical" evidence="1">
    <location>
        <begin position="436"/>
        <end position="453"/>
    </location>
</feature>
<dbReference type="OrthoDB" id="9791851at2"/>
<feature type="transmembrane region" description="Helical" evidence="1">
    <location>
        <begin position="330"/>
        <end position="351"/>
    </location>
</feature>
<dbReference type="PIRSF" id="PIRSF004548">
    <property type="entry name" value="CreD"/>
    <property type="match status" value="1"/>
</dbReference>
<evidence type="ECO:0000313" key="2">
    <source>
        <dbReference type="EMBL" id="RVQ69468.1"/>
    </source>
</evidence>
<name>A0A437H1G3_9SPHN</name>
<organism evidence="2 3">
    <name type="scientific">Croceicoccus ponticola</name>
    <dbReference type="NCBI Taxonomy" id="2217664"/>
    <lineage>
        <taxon>Bacteria</taxon>
        <taxon>Pseudomonadati</taxon>
        <taxon>Pseudomonadota</taxon>
        <taxon>Alphaproteobacteria</taxon>
        <taxon>Sphingomonadales</taxon>
        <taxon>Erythrobacteraceae</taxon>
        <taxon>Croceicoccus</taxon>
    </lineage>
</organism>
<dbReference type="Proteomes" id="UP000283003">
    <property type="component" value="Unassembled WGS sequence"/>
</dbReference>
<reference evidence="2 3" key="1">
    <citation type="submission" date="2018-12" db="EMBL/GenBank/DDBJ databases">
        <title>Croceicoccus ponticola sp. nov., a lipolytic bacterium isolated from seawater.</title>
        <authorList>
            <person name="Yoon J.-H."/>
        </authorList>
    </citation>
    <scope>NUCLEOTIDE SEQUENCE [LARGE SCALE GENOMIC DNA]</scope>
    <source>
        <strain evidence="2 3">GM-16</strain>
    </source>
</reference>
<feature type="transmembrane region" description="Helical" evidence="1">
    <location>
        <begin position="411"/>
        <end position="430"/>
    </location>
</feature>
<keyword evidence="1" id="KW-0812">Transmembrane</keyword>
<dbReference type="Pfam" id="PF06123">
    <property type="entry name" value="CreD"/>
    <property type="match status" value="1"/>
</dbReference>
<keyword evidence="1" id="KW-1133">Transmembrane helix</keyword>
<dbReference type="PANTHER" id="PTHR30092">
    <property type="entry name" value="INNER MEMBRANE PROTEIN CRED"/>
    <property type="match status" value="1"/>
</dbReference>
<dbReference type="EMBL" id="RXOL01000001">
    <property type="protein sequence ID" value="RVQ69468.1"/>
    <property type="molecule type" value="Genomic_DNA"/>
</dbReference>
<evidence type="ECO:0000313" key="3">
    <source>
        <dbReference type="Proteomes" id="UP000283003"/>
    </source>
</evidence>
<dbReference type="AlphaFoldDB" id="A0A437H1G3"/>
<feature type="transmembrane region" description="Helical" evidence="1">
    <location>
        <begin position="358"/>
        <end position="376"/>
    </location>
</feature>
<gene>
    <name evidence="2" type="ORF">EKN06_04655</name>
</gene>
<comment type="caution">
    <text evidence="2">The sequence shown here is derived from an EMBL/GenBank/DDBJ whole genome shotgun (WGS) entry which is preliminary data.</text>
</comment>
<dbReference type="GO" id="GO:0005886">
    <property type="term" value="C:plasma membrane"/>
    <property type="evidence" value="ECO:0007669"/>
    <property type="project" value="TreeGrafter"/>
</dbReference>
<dbReference type="PANTHER" id="PTHR30092:SF0">
    <property type="entry name" value="INNER MEMBRANE PROTEIN CRED"/>
    <property type="match status" value="1"/>
</dbReference>
<accession>A0A437H1G3</accession>
<dbReference type="RefSeq" id="WP_127611658.1">
    <property type="nucleotide sequence ID" value="NZ_RXOL01000001.1"/>
</dbReference>